<keyword evidence="5" id="KW-1133">Transmembrane helix</keyword>
<feature type="signal peptide" evidence="6">
    <location>
        <begin position="1"/>
        <end position="22"/>
    </location>
</feature>
<feature type="domain" description="Plastocyanin-like" evidence="7">
    <location>
        <begin position="244"/>
        <end position="366"/>
    </location>
</feature>
<evidence type="ECO:0000259" key="7">
    <source>
        <dbReference type="Pfam" id="PF00394"/>
    </source>
</evidence>
<keyword evidence="4" id="KW-0186">Copper</keyword>
<feature type="domain" description="Plastocyanin-like" evidence="9">
    <location>
        <begin position="85"/>
        <end position="191"/>
    </location>
</feature>
<evidence type="ECO:0000313" key="11">
    <source>
        <dbReference type="Proteomes" id="UP001164746"/>
    </source>
</evidence>
<evidence type="ECO:0000313" key="10">
    <source>
        <dbReference type="EMBL" id="WAR04554.1"/>
    </source>
</evidence>
<evidence type="ECO:0000256" key="6">
    <source>
        <dbReference type="SAM" id="SignalP"/>
    </source>
</evidence>
<dbReference type="Gene3D" id="2.60.40.420">
    <property type="entry name" value="Cupredoxins - blue copper proteins"/>
    <property type="match status" value="3"/>
</dbReference>
<reference evidence="10" key="1">
    <citation type="submission" date="2022-11" db="EMBL/GenBank/DDBJ databases">
        <title>Centuries of genome instability and evolution in soft-shell clam transmissible cancer (bioRxiv).</title>
        <authorList>
            <person name="Hart S.F.M."/>
            <person name="Yonemitsu M.A."/>
            <person name="Giersch R.M."/>
            <person name="Beal B.F."/>
            <person name="Arriagada G."/>
            <person name="Davis B.W."/>
            <person name="Ostrander E.A."/>
            <person name="Goff S.P."/>
            <person name="Metzger M.J."/>
        </authorList>
    </citation>
    <scope>NUCLEOTIDE SEQUENCE</scope>
    <source>
        <strain evidence="10">MELC-2E11</strain>
        <tissue evidence="10">Siphon/mantle</tissue>
    </source>
</reference>
<evidence type="ECO:0000256" key="4">
    <source>
        <dbReference type="ARBA" id="ARBA00023008"/>
    </source>
</evidence>
<keyword evidence="11" id="KW-1185">Reference proteome</keyword>
<evidence type="ECO:0000256" key="3">
    <source>
        <dbReference type="ARBA" id="ARBA00023002"/>
    </source>
</evidence>
<dbReference type="Pfam" id="PF07731">
    <property type="entry name" value="Cu-oxidase_2"/>
    <property type="match status" value="1"/>
</dbReference>
<dbReference type="PANTHER" id="PTHR11709">
    <property type="entry name" value="MULTI-COPPER OXIDASE"/>
    <property type="match status" value="1"/>
</dbReference>
<dbReference type="SUPFAM" id="SSF49503">
    <property type="entry name" value="Cupredoxins"/>
    <property type="match status" value="3"/>
</dbReference>
<gene>
    <name evidence="10" type="ORF">MAR_019923</name>
</gene>
<evidence type="ECO:0000256" key="2">
    <source>
        <dbReference type="ARBA" id="ARBA00022723"/>
    </source>
</evidence>
<dbReference type="InterPro" id="IPR011706">
    <property type="entry name" value="Cu-oxidase_C"/>
</dbReference>
<evidence type="ECO:0000256" key="1">
    <source>
        <dbReference type="ARBA" id="ARBA00010609"/>
    </source>
</evidence>
<feature type="transmembrane region" description="Helical" evidence="5">
    <location>
        <begin position="681"/>
        <end position="703"/>
    </location>
</feature>
<dbReference type="CDD" id="cd13858">
    <property type="entry name" value="CuRO_1_tcLCC2_insect_like"/>
    <property type="match status" value="1"/>
</dbReference>
<dbReference type="InterPro" id="IPR011707">
    <property type="entry name" value="Cu-oxidase-like_N"/>
</dbReference>
<accession>A0ABY7E5W4</accession>
<keyword evidence="6" id="KW-0732">Signal</keyword>
<dbReference type="Proteomes" id="UP001164746">
    <property type="component" value="Chromosome 5"/>
</dbReference>
<proteinExistence type="inferred from homology"/>
<evidence type="ECO:0000256" key="5">
    <source>
        <dbReference type="SAM" id="Phobius"/>
    </source>
</evidence>
<dbReference type="InterPro" id="IPR045087">
    <property type="entry name" value="Cu-oxidase_fam"/>
</dbReference>
<keyword evidence="3" id="KW-0560">Oxidoreductase</keyword>
<keyword evidence="5" id="KW-0812">Transmembrane</keyword>
<dbReference type="Pfam" id="PF00394">
    <property type="entry name" value="Cu-oxidase"/>
    <property type="match status" value="1"/>
</dbReference>
<dbReference type="CDD" id="cd13884">
    <property type="entry name" value="CuRO_2_tcLCC_insect_like"/>
    <property type="match status" value="1"/>
</dbReference>
<dbReference type="PANTHER" id="PTHR11709:SF394">
    <property type="entry name" value="FI03373P-RELATED"/>
    <property type="match status" value="1"/>
</dbReference>
<feature type="domain" description="Plastocyanin-like" evidence="8">
    <location>
        <begin position="473"/>
        <end position="604"/>
    </location>
</feature>
<protein>
    <submittedName>
        <fullName evidence="10">LAC1-like protein</fullName>
    </submittedName>
</protein>
<feature type="chain" id="PRO_5045622711" evidence="6">
    <location>
        <begin position="23"/>
        <end position="717"/>
    </location>
</feature>
<comment type="similarity">
    <text evidence="1">Belongs to the multicopper oxidase family.</text>
</comment>
<keyword evidence="5" id="KW-0472">Membrane</keyword>
<dbReference type="Pfam" id="PF07732">
    <property type="entry name" value="Cu-oxidase_3"/>
    <property type="match status" value="1"/>
</dbReference>
<evidence type="ECO:0000259" key="9">
    <source>
        <dbReference type="Pfam" id="PF07732"/>
    </source>
</evidence>
<keyword evidence="2" id="KW-0479">Metal-binding</keyword>
<evidence type="ECO:0000259" key="8">
    <source>
        <dbReference type="Pfam" id="PF07731"/>
    </source>
</evidence>
<organism evidence="10 11">
    <name type="scientific">Mya arenaria</name>
    <name type="common">Soft-shell clam</name>
    <dbReference type="NCBI Taxonomy" id="6604"/>
    <lineage>
        <taxon>Eukaryota</taxon>
        <taxon>Metazoa</taxon>
        <taxon>Spiralia</taxon>
        <taxon>Lophotrochozoa</taxon>
        <taxon>Mollusca</taxon>
        <taxon>Bivalvia</taxon>
        <taxon>Autobranchia</taxon>
        <taxon>Heteroconchia</taxon>
        <taxon>Euheterodonta</taxon>
        <taxon>Imparidentia</taxon>
        <taxon>Neoheterodontei</taxon>
        <taxon>Myida</taxon>
        <taxon>Myoidea</taxon>
        <taxon>Myidae</taxon>
        <taxon>Mya</taxon>
    </lineage>
</organism>
<name>A0ABY7E5W4_MYAAR</name>
<sequence length="717" mass="80922">MHWFKEILIFILISITMRYSSGKQCNINSLTCEFWLDIGHWIPMRIGFQKKLYVNETDGKLYQYGDSSKKTFSPDAVILGDGSDHERALIVVNKTLPGPELTVYEGQTIIVHVKNNLLGVETSIHWHGVEMRGTPWMDGAAFVTQCPILPGQTFTYKFNASKSGTYFYEGHNSGLQKFMGLYGAFIVKKKDQSLGREYTMLIQDYNNRFADADIMTQVKEYVFYPGGKKFIPVQTVDGSFTTFVETTSTLVNGRGRVIADNGIQSTHTPWTVFSVTSGEKYRFRMINTGFVVQYMVSIDNHKLTVVAIDGHDIEPFTTDFIIIHTGERFDFTIDATEKVGNYWIRVETLRNYRKIPGYGVLRYNGAPNAEPSTKKRQCTNADPCVVLNCPFASHTGWECHSVDTMKIPKNEVAPVPTSHDGPFKDFFLNFGWMYLNNGEAAGHINGIQNKLPSVSALTQPREVIPCQRNDGCGPEEKCTCTHVIDVKHNDIVQLTLLNIGDFPIIHSPVHLHGNSFRVLKVGYRPTDESFIKKGDNKDIHCNVPANKTRALCNSVSWTDLTWRHGNIPGIDLERAPFKDTITVPAGGYVVIRFRADNPGVWVLRDTEMHGALMGAELLLNSSFPQQPTPPDWFPQCRSFPPPNWMSNMKEQTAAATSKHSYSTMIGVSATTEERVFTEGEFWGMFSALICVIILQLFLSFLCVARRIHRFKSIVDLY</sequence>
<dbReference type="EMBL" id="CP111016">
    <property type="protein sequence ID" value="WAR04554.1"/>
    <property type="molecule type" value="Genomic_DNA"/>
</dbReference>
<dbReference type="CDD" id="cd13905">
    <property type="entry name" value="CuRO_3_tcLLC2_insect_like"/>
    <property type="match status" value="1"/>
</dbReference>
<dbReference type="InterPro" id="IPR008972">
    <property type="entry name" value="Cupredoxin"/>
</dbReference>
<dbReference type="InterPro" id="IPR001117">
    <property type="entry name" value="Cu-oxidase_2nd"/>
</dbReference>